<name>A0A7X8YE36_9MICC</name>
<dbReference type="InterPro" id="IPR010281">
    <property type="entry name" value="DUF885"/>
</dbReference>
<dbReference type="Proteomes" id="UP000523139">
    <property type="component" value="Unassembled WGS sequence"/>
</dbReference>
<accession>A0A7X8YE36</accession>
<gene>
    <name evidence="1" type="ORF">HGQ17_09335</name>
</gene>
<dbReference type="AlphaFoldDB" id="A0A7X8YE36"/>
<dbReference type="RefSeq" id="WP_168887683.1">
    <property type="nucleotide sequence ID" value="NZ_JABAHY010000008.1"/>
</dbReference>
<dbReference type="PANTHER" id="PTHR33361">
    <property type="entry name" value="GLR0591 PROTEIN"/>
    <property type="match status" value="1"/>
</dbReference>
<proteinExistence type="predicted"/>
<evidence type="ECO:0000313" key="1">
    <source>
        <dbReference type="EMBL" id="NLS10194.1"/>
    </source>
</evidence>
<dbReference type="Pfam" id="PF05960">
    <property type="entry name" value="DUF885"/>
    <property type="match status" value="1"/>
</dbReference>
<evidence type="ECO:0000313" key="2">
    <source>
        <dbReference type="Proteomes" id="UP000523139"/>
    </source>
</evidence>
<comment type="caution">
    <text evidence="1">The sequence shown here is derived from an EMBL/GenBank/DDBJ whole genome shotgun (WGS) entry which is preliminary data.</text>
</comment>
<organism evidence="1 2">
    <name type="scientific">Nesterenkonia sedimenti</name>
    <dbReference type="NCBI Taxonomy" id="1463632"/>
    <lineage>
        <taxon>Bacteria</taxon>
        <taxon>Bacillati</taxon>
        <taxon>Actinomycetota</taxon>
        <taxon>Actinomycetes</taxon>
        <taxon>Micrococcales</taxon>
        <taxon>Micrococcaceae</taxon>
        <taxon>Nesterenkonia</taxon>
    </lineage>
</organism>
<reference evidence="1 2" key="1">
    <citation type="submission" date="2020-04" db="EMBL/GenBank/DDBJ databases">
        <title>Nesterenkonia sp. nov., isolated from marine sediment.</title>
        <authorList>
            <person name="Zhang G."/>
        </authorList>
    </citation>
    <scope>NUCLEOTIDE SEQUENCE [LARGE SCALE GENOMIC DNA]</scope>
    <source>
        <strain evidence="1 2">MY13</strain>
    </source>
</reference>
<dbReference type="EMBL" id="JABAHY010000008">
    <property type="protein sequence ID" value="NLS10194.1"/>
    <property type="molecule type" value="Genomic_DNA"/>
</dbReference>
<sequence>MSNEFSQNPETPRQLADHFVEALCDLDPTVGTMLGMRPDEDRMPDYSPTALNARAELGQRILNQLDELEAAAGEQGFNELEQRCADLLRDRIGVELEVHESGENLRVVRNIASPIHTARSLFLLMPQETDQNWAVIARRLGQFSASYASLRETLEEGRRRGITSAPLQVETVIGQLQEWLEGDETWFHQFAAKGPEALSRQLQEAADDAAAAVAEMRDYLQQTYLPAAEGTPNAVGRERYLLNTRRFMGASIDPEEVYAWGWAEYKRIYAEMCELAEQIKPGSTPVEAMAWLDKNGRRVEGVEEVRSWLQQMMDTAIEELDGTHFDIAEPIKTVEAMIAPSGSAAAPYYTRPAVDFSRPGRTWLPTLGRTEFPIYDLVSTWYHEGVPGHHLQFAQWAYKSKDLSVYQTTLGSSSGMTEGWALYSERLMDELGYFDPEERMGYLDAQILRAIRVVIDLGMHLELTVPEDSPIGAGQTWTRELAEEFLNAHTGSPAEFVTSEIIRYLGWPGQAISYKLGERAWLNGREAARKATESRGESFDLKAWHMQALSIGALGLDDLEETLAKL</sequence>
<dbReference type="PANTHER" id="PTHR33361:SF2">
    <property type="entry name" value="DUF885 DOMAIN-CONTAINING PROTEIN"/>
    <property type="match status" value="1"/>
</dbReference>
<keyword evidence="2" id="KW-1185">Reference proteome</keyword>
<protein>
    <submittedName>
        <fullName evidence="1">DUF885 domain-containing protein</fullName>
    </submittedName>
</protein>